<keyword evidence="2" id="KW-1185">Reference proteome</keyword>
<dbReference type="Proteomes" id="UP000603234">
    <property type="component" value="Unassembled WGS sequence"/>
</dbReference>
<comment type="caution">
    <text evidence="1">The sequence shown here is derived from an EMBL/GenBank/DDBJ whole genome shotgun (WGS) entry which is preliminary data.</text>
</comment>
<protein>
    <submittedName>
        <fullName evidence="1">DUF2284 domain-containing protein</fullName>
    </submittedName>
</protein>
<organism evidence="1 2">
    <name type="scientific">Acetobacterium fimetarium</name>
    <dbReference type="NCBI Taxonomy" id="52691"/>
    <lineage>
        <taxon>Bacteria</taxon>
        <taxon>Bacillati</taxon>
        <taxon>Bacillota</taxon>
        <taxon>Clostridia</taxon>
        <taxon>Eubacteriales</taxon>
        <taxon>Eubacteriaceae</taxon>
        <taxon>Acetobacterium</taxon>
    </lineage>
</organism>
<dbReference type="EMBL" id="WJBC01000008">
    <property type="protein sequence ID" value="MBC3804235.1"/>
    <property type="molecule type" value="Genomic_DNA"/>
</dbReference>
<dbReference type="RefSeq" id="WP_186842121.1">
    <property type="nucleotide sequence ID" value="NZ_WJBC01000008.1"/>
</dbReference>
<name>A0ABR6WV32_9FIRM</name>
<dbReference type="InterPro" id="IPR019271">
    <property type="entry name" value="DUF2284_metal-binding"/>
</dbReference>
<evidence type="ECO:0000313" key="1">
    <source>
        <dbReference type="EMBL" id="MBC3804235.1"/>
    </source>
</evidence>
<proteinExistence type="predicted"/>
<dbReference type="Pfam" id="PF10050">
    <property type="entry name" value="DUF2284"/>
    <property type="match status" value="1"/>
</dbReference>
<gene>
    <name evidence="1" type="ORF">GH808_07280</name>
</gene>
<accession>A0ABR6WV32</accession>
<sequence length="179" mass="20162">MAEVYEILDLAKEYGFSKVVEMAVSSVQLNPEVRAMCATNKCKMYDTNWACPPGCGTLAECEAKVAKYKHGILIQTTGELEDSFDFEGMEEIKEKHDLNLKNFVEKLYSLEIDMMPLGDGCCQICKDCTYPDGECRFPKKAFSSMEAFGILVSDFCKSNQVEYYYGPNTLTYVGCVLFN</sequence>
<evidence type="ECO:0000313" key="2">
    <source>
        <dbReference type="Proteomes" id="UP000603234"/>
    </source>
</evidence>
<reference evidence="1 2" key="1">
    <citation type="journal article" date="2020" name="mSystems">
        <title>Defining Genomic and Predicted Metabolic Features of the Acetobacterium Genus.</title>
        <authorList>
            <person name="Ross D.E."/>
            <person name="Marshall C.W."/>
            <person name="Gulliver D."/>
            <person name="May H.D."/>
            <person name="Norman R.S."/>
        </authorList>
    </citation>
    <scope>NUCLEOTIDE SEQUENCE [LARGE SCALE GENOMIC DNA]</scope>
    <source>
        <strain evidence="1 2">DSM 8238</strain>
    </source>
</reference>